<dbReference type="InterPro" id="IPR027417">
    <property type="entry name" value="P-loop_NTPase"/>
</dbReference>
<organism evidence="4 5">
    <name type="scientific">Periophthalmus magnuspinnatus</name>
    <dbReference type="NCBI Taxonomy" id="409849"/>
    <lineage>
        <taxon>Eukaryota</taxon>
        <taxon>Metazoa</taxon>
        <taxon>Chordata</taxon>
        <taxon>Craniata</taxon>
        <taxon>Vertebrata</taxon>
        <taxon>Euteleostomi</taxon>
        <taxon>Actinopterygii</taxon>
        <taxon>Neopterygii</taxon>
        <taxon>Teleostei</taxon>
        <taxon>Neoteleostei</taxon>
        <taxon>Acanthomorphata</taxon>
        <taxon>Gobiaria</taxon>
        <taxon>Gobiiformes</taxon>
        <taxon>Gobioidei</taxon>
        <taxon>Gobiidae</taxon>
        <taxon>Oxudercinae</taxon>
        <taxon>Periophthalmus</taxon>
    </lineage>
</organism>
<dbReference type="GO" id="GO:0005525">
    <property type="term" value="F:GTP binding"/>
    <property type="evidence" value="ECO:0007669"/>
    <property type="project" value="UniProtKB-KW"/>
</dbReference>
<evidence type="ECO:0000256" key="2">
    <source>
        <dbReference type="ARBA" id="ARBA00022741"/>
    </source>
</evidence>
<dbReference type="Proteomes" id="UP000261520">
    <property type="component" value="Unplaced"/>
</dbReference>
<dbReference type="SMART" id="SM00176">
    <property type="entry name" value="RAN"/>
    <property type="match status" value="1"/>
</dbReference>
<keyword evidence="2" id="KW-0547">Nucleotide-binding</keyword>
<accession>A0A3B3ZA25</accession>
<sequence>MKEVHTFNITVLGDTAVGKSSLLERYTHNVFSQFIELTIGAQAFVRSLNVEPGVHVKLLIWDTAGVERCRSLTLCYYRHSVGGLLVFNIARRATFESIKQWHAELCKVKSEVVLMLVGNWCDEVRREVSREEAERLAEELDMPYVETSAKTGQNVSEVFENLTRRIYQRLSGDLLANLSNIGPLRIGHATTNLQ</sequence>
<dbReference type="InterPro" id="IPR001806">
    <property type="entry name" value="Small_GTPase"/>
</dbReference>
<dbReference type="NCBIfam" id="TIGR00231">
    <property type="entry name" value="small_GTP"/>
    <property type="match status" value="1"/>
</dbReference>
<dbReference type="InterPro" id="IPR050209">
    <property type="entry name" value="Rab_GTPases_membrane_traffic"/>
</dbReference>
<dbReference type="PANTHER" id="PTHR47979">
    <property type="entry name" value="DRAB11-RELATED"/>
    <property type="match status" value="1"/>
</dbReference>
<dbReference type="PROSITE" id="PS51420">
    <property type="entry name" value="RHO"/>
    <property type="match status" value="1"/>
</dbReference>
<dbReference type="Gene3D" id="3.40.50.300">
    <property type="entry name" value="P-loop containing nucleotide triphosphate hydrolases"/>
    <property type="match status" value="1"/>
</dbReference>
<keyword evidence="3" id="KW-0342">GTP-binding</keyword>
<dbReference type="Pfam" id="PF00071">
    <property type="entry name" value="Ras"/>
    <property type="match status" value="1"/>
</dbReference>
<dbReference type="PRINTS" id="PR00449">
    <property type="entry name" value="RASTRNSFRMNG"/>
</dbReference>
<dbReference type="FunFam" id="3.40.50.300:FF:001447">
    <property type="entry name" value="Ras-related protein Rab-1B"/>
    <property type="match status" value="1"/>
</dbReference>
<evidence type="ECO:0000313" key="4">
    <source>
        <dbReference type="Ensembl" id="ENSPMGP00000001445.1"/>
    </source>
</evidence>
<dbReference type="SUPFAM" id="SSF52540">
    <property type="entry name" value="P-loop containing nucleoside triphosphate hydrolases"/>
    <property type="match status" value="1"/>
</dbReference>
<keyword evidence="5" id="KW-1185">Reference proteome</keyword>
<dbReference type="Ensembl" id="ENSPMGT00000001535.1">
    <property type="protein sequence ID" value="ENSPMGP00000001445.1"/>
    <property type="gene ID" value="ENSPMGG00000001303.1"/>
</dbReference>
<dbReference type="PROSITE" id="PS51419">
    <property type="entry name" value="RAB"/>
    <property type="match status" value="1"/>
</dbReference>
<dbReference type="SMART" id="SM00174">
    <property type="entry name" value="RHO"/>
    <property type="match status" value="1"/>
</dbReference>
<evidence type="ECO:0000256" key="3">
    <source>
        <dbReference type="ARBA" id="ARBA00023134"/>
    </source>
</evidence>
<dbReference type="InterPro" id="IPR005225">
    <property type="entry name" value="Small_GTP-bd"/>
</dbReference>
<name>A0A3B3ZA25_9GOBI</name>
<dbReference type="SMART" id="SM00175">
    <property type="entry name" value="RAB"/>
    <property type="match status" value="1"/>
</dbReference>
<dbReference type="PROSITE" id="PS51421">
    <property type="entry name" value="RAS"/>
    <property type="match status" value="1"/>
</dbReference>
<comment type="similarity">
    <text evidence="1">Belongs to the small GTPase superfamily. Rab family.</text>
</comment>
<proteinExistence type="inferred from homology"/>
<reference evidence="4" key="1">
    <citation type="submission" date="2025-08" db="UniProtKB">
        <authorList>
            <consortium name="Ensembl"/>
        </authorList>
    </citation>
    <scope>IDENTIFICATION</scope>
</reference>
<dbReference type="GO" id="GO:0003924">
    <property type="term" value="F:GTPase activity"/>
    <property type="evidence" value="ECO:0007669"/>
    <property type="project" value="InterPro"/>
</dbReference>
<evidence type="ECO:0000313" key="5">
    <source>
        <dbReference type="Proteomes" id="UP000261520"/>
    </source>
</evidence>
<dbReference type="AlphaFoldDB" id="A0A3B3ZA25"/>
<protein>
    <submittedName>
        <fullName evidence="4">Uncharacterized protein</fullName>
    </submittedName>
</protein>
<evidence type="ECO:0000256" key="1">
    <source>
        <dbReference type="ARBA" id="ARBA00006270"/>
    </source>
</evidence>
<reference evidence="4" key="2">
    <citation type="submission" date="2025-09" db="UniProtKB">
        <authorList>
            <consortium name="Ensembl"/>
        </authorList>
    </citation>
    <scope>IDENTIFICATION</scope>
</reference>
<dbReference type="SMART" id="SM00173">
    <property type="entry name" value="RAS"/>
    <property type="match status" value="1"/>
</dbReference>
<dbReference type="STRING" id="409849.ENSPMGP00000001445"/>